<dbReference type="EMBL" id="HE965806">
    <property type="protein sequence ID" value="CCJ54156.1"/>
    <property type="molecule type" value="Genomic_DNA"/>
</dbReference>
<comment type="catalytic activity">
    <reaction evidence="2">
        <text>2 GTP = 3',3'-c-di-GMP + 2 diphosphate</text>
        <dbReference type="Rhea" id="RHEA:24898"/>
        <dbReference type="ChEBI" id="CHEBI:33019"/>
        <dbReference type="ChEBI" id="CHEBI:37565"/>
        <dbReference type="ChEBI" id="CHEBI:58805"/>
        <dbReference type="EC" id="2.7.7.65"/>
    </reaction>
</comment>
<evidence type="ECO:0000313" key="7">
    <source>
        <dbReference type="Proteomes" id="UP000007564"/>
    </source>
</evidence>
<evidence type="ECO:0000256" key="2">
    <source>
        <dbReference type="ARBA" id="ARBA00034247"/>
    </source>
</evidence>
<feature type="transmembrane region" description="Helical" evidence="4">
    <location>
        <begin position="50"/>
        <end position="73"/>
    </location>
</feature>
<dbReference type="PANTHER" id="PTHR45138:SF9">
    <property type="entry name" value="DIGUANYLATE CYCLASE DGCM-RELATED"/>
    <property type="match status" value="1"/>
</dbReference>
<proteinExistence type="predicted"/>
<dbReference type="Proteomes" id="UP000007564">
    <property type="component" value="Chromosome"/>
</dbReference>
<reference evidence="6 7" key="1">
    <citation type="journal article" date="2012" name="BMC Genomics">
        <title>Comparative genomics of the classical Bordetella subspecies: the evolution and exchange of virulence-associated diversity amongst closely related pathogens.</title>
        <authorList>
            <person name="Park J."/>
            <person name="Zhang Y."/>
            <person name="Buboltz A.M."/>
            <person name="Zhang X."/>
            <person name="Schuster S.C."/>
            <person name="Ahuja U."/>
            <person name="Liu M."/>
            <person name="Miller J.F."/>
            <person name="Sebaihia M."/>
            <person name="Bentley S.D."/>
            <person name="Parkhill J."/>
            <person name="Harvill E.T."/>
        </authorList>
    </citation>
    <scope>NUCLEOTIDE SEQUENCE [LARGE SCALE GENOMIC DNA]</scope>
    <source>
        <strain evidence="6 7">253</strain>
    </source>
</reference>
<dbReference type="Gene3D" id="3.30.70.270">
    <property type="match status" value="1"/>
</dbReference>
<evidence type="ECO:0000256" key="4">
    <source>
        <dbReference type="SAM" id="Phobius"/>
    </source>
</evidence>
<dbReference type="InterPro" id="IPR043128">
    <property type="entry name" value="Rev_trsase/Diguanyl_cyclase"/>
</dbReference>
<dbReference type="HOGENOM" id="CLU_480350_0_0_4"/>
<dbReference type="EC" id="2.7.7.65" evidence="1"/>
<dbReference type="GO" id="GO:0052621">
    <property type="term" value="F:diguanylate cyclase activity"/>
    <property type="evidence" value="ECO:0007669"/>
    <property type="project" value="UniProtKB-EC"/>
</dbReference>
<feature type="region of interest" description="Disordered" evidence="3">
    <location>
        <begin position="1"/>
        <end position="43"/>
    </location>
</feature>
<dbReference type="Pfam" id="PF00990">
    <property type="entry name" value="GGDEF"/>
    <property type="match status" value="1"/>
</dbReference>
<dbReference type="Gene3D" id="3.30.450.20">
    <property type="entry name" value="PAS domain"/>
    <property type="match status" value="1"/>
</dbReference>
<dbReference type="InterPro" id="IPR029787">
    <property type="entry name" value="Nucleotide_cyclase"/>
</dbReference>
<dbReference type="KEGG" id="bbh:BN112_2239"/>
<organism evidence="6 7">
    <name type="scientific">Bordetella bronchiseptica 253</name>
    <dbReference type="NCBI Taxonomy" id="568707"/>
    <lineage>
        <taxon>Bacteria</taxon>
        <taxon>Pseudomonadati</taxon>
        <taxon>Pseudomonadota</taxon>
        <taxon>Betaproteobacteria</taxon>
        <taxon>Burkholderiales</taxon>
        <taxon>Alcaligenaceae</taxon>
        <taxon>Bordetella</taxon>
    </lineage>
</organism>
<evidence type="ECO:0000313" key="6">
    <source>
        <dbReference type="EMBL" id="CCJ54156.1"/>
    </source>
</evidence>
<dbReference type="SMART" id="SM00267">
    <property type="entry name" value="GGDEF"/>
    <property type="match status" value="1"/>
</dbReference>
<feature type="domain" description="GGDEF" evidence="5">
    <location>
        <begin position="423"/>
        <end position="561"/>
    </location>
</feature>
<dbReference type="GO" id="GO:0043709">
    <property type="term" value="P:cell adhesion involved in single-species biofilm formation"/>
    <property type="evidence" value="ECO:0007669"/>
    <property type="project" value="TreeGrafter"/>
</dbReference>
<evidence type="ECO:0000256" key="1">
    <source>
        <dbReference type="ARBA" id="ARBA00012528"/>
    </source>
</evidence>
<dbReference type="SUPFAM" id="SSF55073">
    <property type="entry name" value="Nucleotide cyclase"/>
    <property type="match status" value="1"/>
</dbReference>
<protein>
    <recommendedName>
        <fullName evidence="1">diguanylate cyclase</fullName>
        <ecNumber evidence="1">2.7.7.65</ecNumber>
    </recommendedName>
</protein>
<dbReference type="CDD" id="cd01949">
    <property type="entry name" value="GGDEF"/>
    <property type="match status" value="1"/>
</dbReference>
<keyword evidence="4" id="KW-0812">Transmembrane</keyword>
<evidence type="ECO:0000259" key="5">
    <source>
        <dbReference type="PROSITE" id="PS50887"/>
    </source>
</evidence>
<dbReference type="InterPro" id="IPR050469">
    <property type="entry name" value="Diguanylate_Cyclase"/>
</dbReference>
<name>A0A0C6P7A7_BORBO</name>
<gene>
    <name evidence="6" type="ORF">BN112_2239</name>
</gene>
<dbReference type="NCBIfam" id="TIGR00254">
    <property type="entry name" value="GGDEF"/>
    <property type="match status" value="1"/>
</dbReference>
<dbReference type="PROSITE" id="PS50887">
    <property type="entry name" value="GGDEF"/>
    <property type="match status" value="1"/>
</dbReference>
<keyword evidence="4" id="KW-1133">Transmembrane helix</keyword>
<dbReference type="OrthoDB" id="5571399at2"/>
<feature type="compositionally biased region" description="Low complexity" evidence="3">
    <location>
        <begin position="12"/>
        <end position="22"/>
    </location>
</feature>
<dbReference type="GO" id="GO:1902201">
    <property type="term" value="P:negative regulation of bacterial-type flagellum-dependent cell motility"/>
    <property type="evidence" value="ECO:0007669"/>
    <property type="project" value="TreeGrafter"/>
</dbReference>
<dbReference type="RefSeq" id="WP_003809114.1">
    <property type="nucleotide sequence ID" value="NC_019382.1"/>
</dbReference>
<dbReference type="InterPro" id="IPR000160">
    <property type="entry name" value="GGDEF_dom"/>
</dbReference>
<feature type="transmembrane region" description="Helical" evidence="4">
    <location>
        <begin position="358"/>
        <end position="376"/>
    </location>
</feature>
<keyword evidence="4" id="KW-0472">Membrane</keyword>
<dbReference type="PANTHER" id="PTHR45138">
    <property type="entry name" value="REGULATORY COMPONENTS OF SENSORY TRANSDUCTION SYSTEM"/>
    <property type="match status" value="1"/>
</dbReference>
<accession>A0A0C6P7A7</accession>
<dbReference type="GO" id="GO:0005886">
    <property type="term" value="C:plasma membrane"/>
    <property type="evidence" value="ECO:0007669"/>
    <property type="project" value="TreeGrafter"/>
</dbReference>
<sequence length="567" mass="61357">MHAPWNPPILQTTPGNTTNATTSRFGGRPQRGAKNVLHNQGRRAQPMQRIVRHVTLGLALAWLALVAGLGWWISQRIVTAQLDRLAASAEYEARTTARVMDRLFTEMVSVANMVARQGQVTELAARYRTDPPGAAALTRQQRAALFTRDPLVRKVGDFMNALASDLRYARIYMNNMSDDTVTASNWAEPDSIVGMVYAGRPYLIDALRTGNGYSFGIARLNKSPSYFVASRIEDADDTPLGSVTVKFDAPEVALYLTGRHTALIVNPQGRVITASAGPFMLRNVAALLPPGSVLPPDGEEAPGEPMDVRAAGGAGRAEQWLIDGKPYLVRRQPLSGTHYRLLTLASLEHLAPLRTQHVWMTTLVAAVGLVVILLSGQAARQMVMRRQDERYAANYDALTGLPNRRAVLAELGRLFALANRLQQRVLVAFIDLDGFKSINDTYGHEIGDKFLVEAGRRMSAGLRASDTLGRWGGDEFVVVGLVAPSASTDPDAAAAAMRERLAPLLVGAYRFADCSFDYPGASLGVVSVDPAASSVQAVLKDADRLMYADKQARRAAGVMDGEGALPA</sequence>
<evidence type="ECO:0000256" key="3">
    <source>
        <dbReference type="SAM" id="MobiDB-lite"/>
    </source>
</evidence>
<dbReference type="AlphaFoldDB" id="A0A0C6P7A7"/>